<feature type="compositionally biased region" description="Polar residues" evidence="1">
    <location>
        <begin position="1"/>
        <end position="13"/>
    </location>
</feature>
<accession>A0AAW2N4N3</accession>
<name>A0AAW2N4N3_9LAMI</name>
<protein>
    <submittedName>
        <fullName evidence="2">Uncharacterized protein</fullName>
    </submittedName>
</protein>
<dbReference type="PANTHER" id="PTHR31115">
    <property type="entry name" value="OS05G0107300 PROTEIN"/>
    <property type="match status" value="1"/>
</dbReference>
<feature type="region of interest" description="Disordered" evidence="1">
    <location>
        <begin position="1"/>
        <end position="36"/>
    </location>
</feature>
<dbReference type="AlphaFoldDB" id="A0AAW2N4N3"/>
<evidence type="ECO:0000313" key="2">
    <source>
        <dbReference type="EMBL" id="KAL0338927.1"/>
    </source>
</evidence>
<dbReference type="PANTHER" id="PTHR31115:SF3">
    <property type="entry name" value="EXPRESSED PROTEIN"/>
    <property type="match status" value="1"/>
</dbReference>
<reference evidence="2" key="2">
    <citation type="journal article" date="2024" name="Plant">
        <title>Genomic evolution and insights into agronomic trait innovations of Sesamum species.</title>
        <authorList>
            <person name="Miao H."/>
            <person name="Wang L."/>
            <person name="Qu L."/>
            <person name="Liu H."/>
            <person name="Sun Y."/>
            <person name="Le M."/>
            <person name="Wang Q."/>
            <person name="Wei S."/>
            <person name="Zheng Y."/>
            <person name="Lin W."/>
            <person name="Duan Y."/>
            <person name="Cao H."/>
            <person name="Xiong S."/>
            <person name="Wang X."/>
            <person name="Wei L."/>
            <person name="Li C."/>
            <person name="Ma Q."/>
            <person name="Ju M."/>
            <person name="Zhao R."/>
            <person name="Li G."/>
            <person name="Mu C."/>
            <person name="Tian Q."/>
            <person name="Mei H."/>
            <person name="Zhang T."/>
            <person name="Gao T."/>
            <person name="Zhang H."/>
        </authorList>
    </citation>
    <scope>NUCLEOTIDE SEQUENCE</scope>
    <source>
        <strain evidence="2">G01</strain>
    </source>
</reference>
<comment type="caution">
    <text evidence="2">The sequence shown here is derived from an EMBL/GenBank/DDBJ whole genome shotgun (WGS) entry which is preliminary data.</text>
</comment>
<dbReference type="EMBL" id="JACGWK010000008">
    <property type="protein sequence ID" value="KAL0338927.1"/>
    <property type="molecule type" value="Genomic_DNA"/>
</dbReference>
<reference evidence="2" key="1">
    <citation type="submission" date="2020-06" db="EMBL/GenBank/DDBJ databases">
        <authorList>
            <person name="Li T."/>
            <person name="Hu X."/>
            <person name="Zhang T."/>
            <person name="Song X."/>
            <person name="Zhang H."/>
            <person name="Dai N."/>
            <person name="Sheng W."/>
            <person name="Hou X."/>
            <person name="Wei L."/>
        </authorList>
    </citation>
    <scope>NUCLEOTIDE SEQUENCE</scope>
    <source>
        <strain evidence="2">G01</strain>
        <tissue evidence="2">Leaf</tissue>
    </source>
</reference>
<gene>
    <name evidence="2" type="ORF">Sangu_1414800</name>
</gene>
<sequence>MSASSKFDLSSGSPDRPLYTSGPRGSYSASSLDRSGSFRENIENPLLSSLPNMTRNGSSVTHGDVLNFFQCVRIDPKSMVVEHKLNRPAEFKRLASAAVGNPLEDSMPASSKSKQLSSLEDLRRLKSGVRESGTKAR</sequence>
<organism evidence="2">
    <name type="scientific">Sesamum angustifolium</name>
    <dbReference type="NCBI Taxonomy" id="2727405"/>
    <lineage>
        <taxon>Eukaryota</taxon>
        <taxon>Viridiplantae</taxon>
        <taxon>Streptophyta</taxon>
        <taxon>Embryophyta</taxon>
        <taxon>Tracheophyta</taxon>
        <taxon>Spermatophyta</taxon>
        <taxon>Magnoliopsida</taxon>
        <taxon>eudicotyledons</taxon>
        <taxon>Gunneridae</taxon>
        <taxon>Pentapetalae</taxon>
        <taxon>asterids</taxon>
        <taxon>lamiids</taxon>
        <taxon>Lamiales</taxon>
        <taxon>Pedaliaceae</taxon>
        <taxon>Sesamum</taxon>
    </lineage>
</organism>
<feature type="compositionally biased region" description="Polar residues" evidence="1">
    <location>
        <begin position="108"/>
        <end position="118"/>
    </location>
</feature>
<feature type="compositionally biased region" description="Basic and acidic residues" evidence="1">
    <location>
        <begin position="120"/>
        <end position="137"/>
    </location>
</feature>
<evidence type="ECO:0000256" key="1">
    <source>
        <dbReference type="SAM" id="MobiDB-lite"/>
    </source>
</evidence>
<proteinExistence type="predicted"/>
<feature type="region of interest" description="Disordered" evidence="1">
    <location>
        <begin position="101"/>
        <end position="137"/>
    </location>
</feature>